<accession>A0AAW0KQ80</accession>
<gene>
    <name evidence="6" type="ORF">CFP56_016115</name>
</gene>
<comment type="similarity">
    <text evidence="3">Belongs to the NPH3 family.</text>
</comment>
<dbReference type="Proteomes" id="UP000237347">
    <property type="component" value="Unassembled WGS sequence"/>
</dbReference>
<dbReference type="Gene3D" id="3.30.710.10">
    <property type="entry name" value="Potassium Channel Kv1.1, Chain A"/>
    <property type="match status" value="1"/>
</dbReference>
<dbReference type="SUPFAM" id="SSF54695">
    <property type="entry name" value="POZ domain"/>
    <property type="match status" value="1"/>
</dbReference>
<evidence type="ECO:0000313" key="7">
    <source>
        <dbReference type="Proteomes" id="UP000237347"/>
    </source>
</evidence>
<dbReference type="Pfam" id="PF03000">
    <property type="entry name" value="NPH3"/>
    <property type="match status" value="1"/>
</dbReference>
<feature type="region of interest" description="Disordered" evidence="4">
    <location>
        <begin position="517"/>
        <end position="556"/>
    </location>
</feature>
<dbReference type="PANTHER" id="PTHR32370">
    <property type="entry name" value="OS12G0117600 PROTEIN"/>
    <property type="match status" value="1"/>
</dbReference>
<evidence type="ECO:0000256" key="1">
    <source>
        <dbReference type="ARBA" id="ARBA00004906"/>
    </source>
</evidence>
<dbReference type="InterPro" id="IPR011333">
    <property type="entry name" value="SKP1/BTB/POZ_sf"/>
</dbReference>
<evidence type="ECO:0000256" key="2">
    <source>
        <dbReference type="ARBA" id="ARBA00022786"/>
    </source>
</evidence>
<comment type="pathway">
    <text evidence="1">Protein modification; protein ubiquitination.</text>
</comment>
<evidence type="ECO:0000256" key="4">
    <source>
        <dbReference type="SAM" id="MobiDB-lite"/>
    </source>
</evidence>
<evidence type="ECO:0000313" key="6">
    <source>
        <dbReference type="EMBL" id="KAK7840900.1"/>
    </source>
</evidence>
<dbReference type="EMBL" id="PKMF04000252">
    <property type="protein sequence ID" value="KAK7840900.1"/>
    <property type="molecule type" value="Genomic_DNA"/>
</dbReference>
<name>A0AAW0KQ80_QUESU</name>
<dbReference type="PROSITE" id="PS51649">
    <property type="entry name" value="NPH3"/>
    <property type="match status" value="1"/>
</dbReference>
<keyword evidence="7" id="KW-1185">Reference proteome</keyword>
<evidence type="ECO:0000259" key="5">
    <source>
        <dbReference type="PROSITE" id="PS51649"/>
    </source>
</evidence>
<organism evidence="6 7">
    <name type="scientific">Quercus suber</name>
    <name type="common">Cork oak</name>
    <dbReference type="NCBI Taxonomy" id="58331"/>
    <lineage>
        <taxon>Eukaryota</taxon>
        <taxon>Viridiplantae</taxon>
        <taxon>Streptophyta</taxon>
        <taxon>Embryophyta</taxon>
        <taxon>Tracheophyta</taxon>
        <taxon>Spermatophyta</taxon>
        <taxon>Magnoliopsida</taxon>
        <taxon>eudicotyledons</taxon>
        <taxon>Gunneridae</taxon>
        <taxon>Pentapetalae</taxon>
        <taxon>rosids</taxon>
        <taxon>fabids</taxon>
        <taxon>Fagales</taxon>
        <taxon>Fagaceae</taxon>
        <taxon>Quercus</taxon>
    </lineage>
</organism>
<dbReference type="InterPro" id="IPR043454">
    <property type="entry name" value="NPH3/RPT2-like"/>
</dbReference>
<dbReference type="InterPro" id="IPR027356">
    <property type="entry name" value="NPH3_dom"/>
</dbReference>
<sequence length="556" mass="63123">MKFMKLGTRPDTFYTEEATRTVISDIPSDIVIQINDTNYLLHKFPLLPKCGLLQRLCSDSGDSDIVTIELHDLPGGEDAFELCAKFCYGIMINVSAHNFVALFCAAKFLRMTESVEKGNLVLKLEAFFMSCILEGWKDSIITLQNTSKLPEWSGLMESPESALIQLLRKSSHPSKEFYFRNKSLLKTDDSLQVAWSYTYTRPGYSKKHHHSVPKDWWTEDISDLDIDLFRCLITAIRSTYMLSPQLIGEALHVYASRWLPDTTKNRPPESSVSQTEELMEKNRRVLETIVIMIPGDRGSVSVGFMLRLLSIANYLGASPMTKAELIRRSSLQFEEATVNDLLFPLPSTSGRHSYDIDLVVSVLESLVVLWRRISPTASENSQFLVSIRKVGKLIDSYLLVVAKDVNMPVSKIVSLAEALPDIARLNHDDLYKAINSYLKEHPDLSKADKKRLCRILDCQKLSPEVRAHAVKNERLPLRTVVQVLFFEQEKGSKKQVTGCYHHQSLFETIHQLSEMIKSEKGKEIKGEGMSRSKLDPKKIITKGSRSDNSRDKGRDR</sequence>
<protein>
    <submittedName>
        <fullName evidence="6">Btb/poz domain-containing protein</fullName>
    </submittedName>
</protein>
<dbReference type="CDD" id="cd18312">
    <property type="entry name" value="BTB_POZ_NPY3-like"/>
    <property type="match status" value="1"/>
</dbReference>
<evidence type="ECO:0000256" key="3">
    <source>
        <dbReference type="PROSITE-ProRule" id="PRU00982"/>
    </source>
</evidence>
<dbReference type="AlphaFoldDB" id="A0AAW0KQ80"/>
<keyword evidence="2" id="KW-0833">Ubl conjugation pathway</keyword>
<reference evidence="6 7" key="1">
    <citation type="journal article" date="2018" name="Sci. Data">
        <title>The draft genome sequence of cork oak.</title>
        <authorList>
            <person name="Ramos A.M."/>
            <person name="Usie A."/>
            <person name="Barbosa P."/>
            <person name="Barros P.M."/>
            <person name="Capote T."/>
            <person name="Chaves I."/>
            <person name="Simoes F."/>
            <person name="Abreu I."/>
            <person name="Carrasquinho I."/>
            <person name="Faro C."/>
            <person name="Guimaraes J.B."/>
            <person name="Mendonca D."/>
            <person name="Nobrega F."/>
            <person name="Rodrigues L."/>
            <person name="Saibo N.J.M."/>
            <person name="Varela M.C."/>
            <person name="Egas C."/>
            <person name="Matos J."/>
            <person name="Miguel C.M."/>
            <person name="Oliveira M.M."/>
            <person name="Ricardo C.P."/>
            <person name="Goncalves S."/>
        </authorList>
    </citation>
    <scope>NUCLEOTIDE SEQUENCE [LARGE SCALE GENOMIC DNA]</scope>
    <source>
        <strain evidence="7">cv. HL8</strain>
    </source>
</reference>
<feature type="domain" description="NPH3" evidence="5">
    <location>
        <begin position="215"/>
        <end position="490"/>
    </location>
</feature>
<comment type="caution">
    <text evidence="6">The sequence shown here is derived from an EMBL/GenBank/DDBJ whole genome shotgun (WGS) entry which is preliminary data.</text>
</comment>
<proteinExistence type="inferred from homology"/>